<feature type="compositionally biased region" description="Pro residues" evidence="1">
    <location>
        <begin position="1"/>
        <end position="11"/>
    </location>
</feature>
<sequence length="122" mass="13166">MYPTSPDPPPSSCLNAPFESLSPSSSGTTRPSRRYSSDTFLTPPPLTMFPSGHFTTPPPLPLHFLSSLLHRLLLVLETGASQLEGGLTGSGRFHLFDYMHRQPDLIPATPPPPGRVTTGRGD</sequence>
<protein>
    <submittedName>
        <fullName evidence="2">Uncharacterized protein</fullName>
    </submittedName>
</protein>
<evidence type="ECO:0000313" key="3">
    <source>
        <dbReference type="Proteomes" id="UP000886595"/>
    </source>
</evidence>
<keyword evidence="3" id="KW-1185">Reference proteome</keyword>
<feature type="region of interest" description="Disordered" evidence="1">
    <location>
        <begin position="1"/>
        <end position="43"/>
    </location>
</feature>
<accession>A0A8X7WQP7</accession>
<evidence type="ECO:0000313" key="2">
    <source>
        <dbReference type="EMBL" id="KAG2334546.1"/>
    </source>
</evidence>
<comment type="caution">
    <text evidence="2">The sequence shown here is derived from an EMBL/GenBank/DDBJ whole genome shotgun (WGS) entry which is preliminary data.</text>
</comment>
<organism evidence="2 3">
    <name type="scientific">Brassica carinata</name>
    <name type="common">Ethiopian mustard</name>
    <name type="synonym">Abyssinian cabbage</name>
    <dbReference type="NCBI Taxonomy" id="52824"/>
    <lineage>
        <taxon>Eukaryota</taxon>
        <taxon>Viridiplantae</taxon>
        <taxon>Streptophyta</taxon>
        <taxon>Embryophyta</taxon>
        <taxon>Tracheophyta</taxon>
        <taxon>Spermatophyta</taxon>
        <taxon>Magnoliopsida</taxon>
        <taxon>eudicotyledons</taxon>
        <taxon>Gunneridae</taxon>
        <taxon>Pentapetalae</taxon>
        <taxon>rosids</taxon>
        <taxon>malvids</taxon>
        <taxon>Brassicales</taxon>
        <taxon>Brassicaceae</taxon>
        <taxon>Brassiceae</taxon>
        <taxon>Brassica</taxon>
    </lineage>
</organism>
<feature type="region of interest" description="Disordered" evidence="1">
    <location>
        <begin position="103"/>
        <end position="122"/>
    </location>
</feature>
<feature type="compositionally biased region" description="Low complexity" evidence="1">
    <location>
        <begin position="20"/>
        <end position="30"/>
    </location>
</feature>
<name>A0A8X7WQP7_BRACI</name>
<dbReference type="AlphaFoldDB" id="A0A8X7WQP7"/>
<dbReference type="Proteomes" id="UP000886595">
    <property type="component" value="Unassembled WGS sequence"/>
</dbReference>
<evidence type="ECO:0000256" key="1">
    <source>
        <dbReference type="SAM" id="MobiDB-lite"/>
    </source>
</evidence>
<dbReference type="EMBL" id="JAAMPC010000001">
    <property type="protein sequence ID" value="KAG2334546.1"/>
    <property type="molecule type" value="Genomic_DNA"/>
</dbReference>
<proteinExistence type="predicted"/>
<reference evidence="2 3" key="1">
    <citation type="submission" date="2020-02" db="EMBL/GenBank/DDBJ databases">
        <authorList>
            <person name="Ma Q."/>
            <person name="Huang Y."/>
            <person name="Song X."/>
            <person name="Pei D."/>
        </authorList>
    </citation>
    <scope>NUCLEOTIDE SEQUENCE [LARGE SCALE GENOMIC DNA]</scope>
    <source>
        <strain evidence="2">Sxm20200214</strain>
        <tissue evidence="2">Leaf</tissue>
    </source>
</reference>
<gene>
    <name evidence="2" type="ORF">Bca52824_005726</name>
</gene>